<keyword evidence="5 10" id="KW-0479">Metal-binding</keyword>
<dbReference type="InterPro" id="IPR003374">
    <property type="entry name" value="ApbE-like_sf"/>
</dbReference>
<dbReference type="EMBL" id="CP002281">
    <property type="protein sequence ID" value="ADO81974.1"/>
    <property type="molecule type" value="Genomic_DNA"/>
</dbReference>
<keyword evidence="12" id="KW-1003">Cell membrane</keyword>
<evidence type="ECO:0000256" key="12">
    <source>
        <dbReference type="RuleBase" id="RU363002"/>
    </source>
</evidence>
<dbReference type="Gene3D" id="3.10.520.10">
    <property type="entry name" value="ApbE-like domains"/>
    <property type="match status" value="1"/>
</dbReference>
<sequence length="330" mass="37363">MKKILFLLFLSVIGLFGCGNKRSQKIEKELFSFGTYIKITVYDEDSKKAEKAIEAAFKEIERIDSKLNTKKTGSIIDQINSSKDKKIKLDSEGKEIFSKVEELYEVSNKKYDITISPLMDVWGFTTYESEKKLPSKKEIDKALSKIDYSKVSIKDDYLLFEKPVEKIDTGSFLKGYAISRAKLIMKDMGIKSAFITSISSIETIGTKPGSKKWRIGLQNPSDPTKILDVANLDDKAMGVSGDYQTFVEIDGKRYHHILDVKTGYPVSDKKMVVVICEDAFTADMLSTAFFSMPIKEILKYVEDKKNVDVFIVDADSKITTSTGFNYFLKK</sequence>
<dbReference type="PANTHER" id="PTHR30040">
    <property type="entry name" value="THIAMINE BIOSYNTHESIS LIPOPROTEIN APBE"/>
    <property type="match status" value="1"/>
</dbReference>
<dbReference type="EC" id="2.7.1.180" evidence="1 10"/>
<keyword evidence="14" id="KW-1185">Reference proteome</keyword>
<dbReference type="PIRSF" id="PIRSF006268">
    <property type="entry name" value="ApbE"/>
    <property type="match status" value="1"/>
</dbReference>
<evidence type="ECO:0000256" key="8">
    <source>
        <dbReference type="ARBA" id="ARBA00031306"/>
    </source>
</evidence>
<gene>
    <name evidence="13" type="ordered locus">Ilyop_0185</name>
</gene>
<comment type="function">
    <text evidence="12">Flavin transferase that catalyzes the transfer of the FMN moiety of FAD and its covalent binding to the hydroxyl group of a threonine residue in a target flavoprotein.</text>
</comment>
<feature type="binding site" evidence="11">
    <location>
        <position position="287"/>
    </location>
    <ligand>
        <name>Mg(2+)</name>
        <dbReference type="ChEBI" id="CHEBI:18420"/>
    </ligand>
</feature>
<evidence type="ECO:0000256" key="9">
    <source>
        <dbReference type="ARBA" id="ARBA00048540"/>
    </source>
</evidence>
<evidence type="ECO:0000256" key="2">
    <source>
        <dbReference type="ARBA" id="ARBA00016337"/>
    </source>
</evidence>
<evidence type="ECO:0000256" key="10">
    <source>
        <dbReference type="PIRNR" id="PIRNR006268"/>
    </source>
</evidence>
<proteinExistence type="inferred from homology"/>
<keyword evidence="12" id="KW-0997">Cell inner membrane</keyword>
<evidence type="ECO:0000256" key="6">
    <source>
        <dbReference type="ARBA" id="ARBA00022827"/>
    </source>
</evidence>
<dbReference type="PROSITE" id="PS51257">
    <property type="entry name" value="PROKAR_LIPOPROTEIN"/>
    <property type="match status" value="1"/>
</dbReference>
<keyword evidence="12" id="KW-0472">Membrane</keyword>
<reference evidence="13 14" key="1">
    <citation type="journal article" date="2010" name="Stand. Genomic Sci.">
        <title>Complete genome sequence of Ilyobacter polytropus type strain (CuHbu1).</title>
        <authorList>
            <person name="Sikorski J."/>
            <person name="Chertkov O."/>
            <person name="Lapidus A."/>
            <person name="Nolan M."/>
            <person name="Lucas S."/>
            <person name="Del Rio T.G."/>
            <person name="Tice H."/>
            <person name="Cheng J.F."/>
            <person name="Tapia R."/>
            <person name="Han C."/>
            <person name="Goodwin L."/>
            <person name="Pitluck S."/>
            <person name="Liolios K."/>
            <person name="Ivanova N."/>
            <person name="Mavromatis K."/>
            <person name="Mikhailova N."/>
            <person name="Pati A."/>
            <person name="Chen A."/>
            <person name="Palaniappan K."/>
            <person name="Land M."/>
            <person name="Hauser L."/>
            <person name="Chang Y.J."/>
            <person name="Jeffries C.D."/>
            <person name="Brambilla E."/>
            <person name="Yasawong M."/>
            <person name="Rohde M."/>
            <person name="Pukall R."/>
            <person name="Spring S."/>
            <person name="Goker M."/>
            <person name="Woyke T."/>
            <person name="Bristow J."/>
            <person name="Eisen J.A."/>
            <person name="Markowitz V."/>
            <person name="Hugenholtz P."/>
            <person name="Kyrpides N.C."/>
            <person name="Klenk H.P."/>
        </authorList>
    </citation>
    <scope>NUCLEOTIDE SEQUENCE [LARGE SCALE GENOMIC DNA]</scope>
    <source>
        <strain evidence="14">ATCC 51220 / DSM 2926 / LMG 16218 / CuHBu1</strain>
    </source>
</reference>
<evidence type="ECO:0000313" key="14">
    <source>
        <dbReference type="Proteomes" id="UP000006875"/>
    </source>
</evidence>
<dbReference type="GO" id="GO:0005886">
    <property type="term" value="C:plasma membrane"/>
    <property type="evidence" value="ECO:0007669"/>
    <property type="project" value="UniProtKB-SubCell"/>
</dbReference>
<evidence type="ECO:0000313" key="13">
    <source>
        <dbReference type="EMBL" id="ADO81974.1"/>
    </source>
</evidence>
<evidence type="ECO:0000256" key="7">
    <source>
        <dbReference type="ARBA" id="ARBA00022842"/>
    </source>
</evidence>
<dbReference type="HOGENOM" id="CLU_044403_1_3_0"/>
<dbReference type="Proteomes" id="UP000006875">
    <property type="component" value="Chromosome"/>
</dbReference>
<evidence type="ECO:0000256" key="5">
    <source>
        <dbReference type="ARBA" id="ARBA00022723"/>
    </source>
</evidence>
<evidence type="ECO:0000256" key="11">
    <source>
        <dbReference type="PIRSR" id="PIRSR006268-2"/>
    </source>
</evidence>
<name>E3H878_ILYPC</name>
<feature type="binding site" evidence="11">
    <location>
        <position position="171"/>
    </location>
    <ligand>
        <name>Mg(2+)</name>
        <dbReference type="ChEBI" id="CHEBI:18420"/>
    </ligand>
</feature>
<evidence type="ECO:0000256" key="3">
    <source>
        <dbReference type="ARBA" id="ARBA00022630"/>
    </source>
</evidence>
<dbReference type="SUPFAM" id="SSF143631">
    <property type="entry name" value="ApbE-like"/>
    <property type="match status" value="1"/>
</dbReference>
<dbReference type="InterPro" id="IPR024932">
    <property type="entry name" value="ApbE"/>
</dbReference>
<dbReference type="RefSeq" id="WP_013386645.1">
    <property type="nucleotide sequence ID" value="NC_014632.1"/>
</dbReference>
<dbReference type="AlphaFoldDB" id="E3H878"/>
<protein>
    <recommendedName>
        <fullName evidence="2 10">FAD:protein FMN transferase</fullName>
        <ecNumber evidence="1 10">2.7.1.180</ecNumber>
    </recommendedName>
    <alternativeName>
        <fullName evidence="8 10">Flavin transferase</fullName>
    </alternativeName>
</protein>
<keyword evidence="3 10" id="KW-0285">Flavoprotein</keyword>
<comment type="subcellular location">
    <subcellularLocation>
        <location evidence="12">Cell inner membrane</location>
        <topology evidence="12">Lipid-anchor</topology>
        <orientation evidence="12">Periplasmic side</orientation>
    </subcellularLocation>
</comment>
<evidence type="ECO:0000256" key="1">
    <source>
        <dbReference type="ARBA" id="ARBA00011955"/>
    </source>
</evidence>
<keyword evidence="12 13" id="KW-0449">Lipoprotein</keyword>
<dbReference type="PANTHER" id="PTHR30040:SF2">
    <property type="entry name" value="FAD:PROTEIN FMN TRANSFERASE"/>
    <property type="match status" value="1"/>
</dbReference>
<dbReference type="OrthoDB" id="9778595at2"/>
<dbReference type="GO" id="GO:0016740">
    <property type="term" value="F:transferase activity"/>
    <property type="evidence" value="ECO:0007669"/>
    <property type="project" value="UniProtKB-UniRule"/>
</dbReference>
<keyword evidence="7 10" id="KW-0460">Magnesium</keyword>
<accession>E3H878</accession>
<dbReference type="KEGG" id="ipo:Ilyop_0185"/>
<evidence type="ECO:0000256" key="4">
    <source>
        <dbReference type="ARBA" id="ARBA00022679"/>
    </source>
</evidence>
<dbReference type="Pfam" id="PF02424">
    <property type="entry name" value="ApbE"/>
    <property type="match status" value="1"/>
</dbReference>
<dbReference type="eggNOG" id="COG1477">
    <property type="taxonomic scope" value="Bacteria"/>
</dbReference>
<comment type="similarity">
    <text evidence="10 12">Belongs to the ApbE family.</text>
</comment>
<comment type="catalytic activity">
    <reaction evidence="9 10 12">
        <text>L-threonyl-[protein] + FAD = FMN-L-threonyl-[protein] + AMP + H(+)</text>
        <dbReference type="Rhea" id="RHEA:36847"/>
        <dbReference type="Rhea" id="RHEA-COMP:11060"/>
        <dbReference type="Rhea" id="RHEA-COMP:11061"/>
        <dbReference type="ChEBI" id="CHEBI:15378"/>
        <dbReference type="ChEBI" id="CHEBI:30013"/>
        <dbReference type="ChEBI" id="CHEBI:57692"/>
        <dbReference type="ChEBI" id="CHEBI:74257"/>
        <dbReference type="ChEBI" id="CHEBI:456215"/>
        <dbReference type="EC" id="2.7.1.180"/>
    </reaction>
</comment>
<keyword evidence="6 10" id="KW-0274">FAD</keyword>
<organism evidence="13 14">
    <name type="scientific">Ilyobacter polytropus (strain ATCC 51220 / DSM 2926 / LMG 16218 / CuHBu1)</name>
    <dbReference type="NCBI Taxonomy" id="572544"/>
    <lineage>
        <taxon>Bacteria</taxon>
        <taxon>Fusobacteriati</taxon>
        <taxon>Fusobacteriota</taxon>
        <taxon>Fusobacteriia</taxon>
        <taxon>Fusobacteriales</taxon>
        <taxon>Fusobacteriaceae</taxon>
        <taxon>Ilyobacter</taxon>
    </lineage>
</organism>
<dbReference type="GO" id="GO:0046872">
    <property type="term" value="F:metal ion binding"/>
    <property type="evidence" value="ECO:0007669"/>
    <property type="project" value="UniProtKB-UniRule"/>
</dbReference>
<comment type="cofactor">
    <cofactor evidence="11">
        <name>Mg(2+)</name>
        <dbReference type="ChEBI" id="CHEBI:18420"/>
    </cofactor>
    <cofactor evidence="11">
        <name>Mn(2+)</name>
        <dbReference type="ChEBI" id="CHEBI:29035"/>
    </cofactor>
    <text evidence="11">Magnesium. Can also use manganese.</text>
</comment>
<feature type="binding site" evidence="11">
    <location>
        <position position="283"/>
    </location>
    <ligand>
        <name>Mg(2+)</name>
        <dbReference type="ChEBI" id="CHEBI:18420"/>
    </ligand>
</feature>
<keyword evidence="4 10" id="KW-0808">Transferase</keyword>
<dbReference type="STRING" id="572544.Ilyop_0185"/>